<evidence type="ECO:0000313" key="2">
    <source>
        <dbReference type="Proteomes" id="UP000054217"/>
    </source>
</evidence>
<accession>A0A0C3P7F3</accession>
<dbReference type="EMBL" id="KN831975">
    <property type="protein sequence ID" value="KIO03581.1"/>
    <property type="molecule type" value="Genomic_DNA"/>
</dbReference>
<dbReference type="HOGENOM" id="CLU_2224320_0_0_1"/>
<protein>
    <submittedName>
        <fullName evidence="1">Uncharacterized protein</fullName>
    </submittedName>
</protein>
<evidence type="ECO:0000313" key="1">
    <source>
        <dbReference type="EMBL" id="KIO03581.1"/>
    </source>
</evidence>
<keyword evidence="2" id="KW-1185">Reference proteome</keyword>
<proteinExistence type="predicted"/>
<dbReference type="Proteomes" id="UP000054217">
    <property type="component" value="Unassembled WGS sequence"/>
</dbReference>
<sequence>MIALQANQQTNFLVMDSHKNLMNWFLNEWEPTAPPADGMNVDLLEQLLNVQEPSAPPVMDKKLNRMDRSSTPAQDVTMQVNFLADLQNVQEPSPLPITCESSNLRDPSP</sequence>
<dbReference type="OrthoDB" id="2699899at2759"/>
<reference evidence="2" key="2">
    <citation type="submission" date="2015-01" db="EMBL/GenBank/DDBJ databases">
        <title>Evolutionary Origins and Diversification of the Mycorrhizal Mutualists.</title>
        <authorList>
            <consortium name="DOE Joint Genome Institute"/>
            <consortium name="Mycorrhizal Genomics Consortium"/>
            <person name="Kohler A."/>
            <person name="Kuo A."/>
            <person name="Nagy L.G."/>
            <person name="Floudas D."/>
            <person name="Copeland A."/>
            <person name="Barry K.W."/>
            <person name="Cichocki N."/>
            <person name="Veneault-Fourrey C."/>
            <person name="LaButti K."/>
            <person name="Lindquist E.A."/>
            <person name="Lipzen A."/>
            <person name="Lundell T."/>
            <person name="Morin E."/>
            <person name="Murat C."/>
            <person name="Riley R."/>
            <person name="Ohm R."/>
            <person name="Sun H."/>
            <person name="Tunlid A."/>
            <person name="Henrissat B."/>
            <person name="Grigoriev I.V."/>
            <person name="Hibbett D.S."/>
            <person name="Martin F."/>
        </authorList>
    </citation>
    <scope>NUCLEOTIDE SEQUENCE [LARGE SCALE GENOMIC DNA]</scope>
    <source>
        <strain evidence="2">Marx 270</strain>
    </source>
</reference>
<name>A0A0C3P7F3_PISTI</name>
<dbReference type="InParanoid" id="A0A0C3P7F3"/>
<organism evidence="1 2">
    <name type="scientific">Pisolithus tinctorius Marx 270</name>
    <dbReference type="NCBI Taxonomy" id="870435"/>
    <lineage>
        <taxon>Eukaryota</taxon>
        <taxon>Fungi</taxon>
        <taxon>Dikarya</taxon>
        <taxon>Basidiomycota</taxon>
        <taxon>Agaricomycotina</taxon>
        <taxon>Agaricomycetes</taxon>
        <taxon>Agaricomycetidae</taxon>
        <taxon>Boletales</taxon>
        <taxon>Sclerodermatineae</taxon>
        <taxon>Pisolithaceae</taxon>
        <taxon>Pisolithus</taxon>
    </lineage>
</organism>
<reference evidence="1 2" key="1">
    <citation type="submission" date="2014-04" db="EMBL/GenBank/DDBJ databases">
        <authorList>
            <consortium name="DOE Joint Genome Institute"/>
            <person name="Kuo A."/>
            <person name="Kohler A."/>
            <person name="Costa M.D."/>
            <person name="Nagy L.G."/>
            <person name="Floudas D."/>
            <person name="Copeland A."/>
            <person name="Barry K.W."/>
            <person name="Cichocki N."/>
            <person name="Veneault-Fourrey C."/>
            <person name="LaButti K."/>
            <person name="Lindquist E.A."/>
            <person name="Lipzen A."/>
            <person name="Lundell T."/>
            <person name="Morin E."/>
            <person name="Murat C."/>
            <person name="Sun H."/>
            <person name="Tunlid A."/>
            <person name="Henrissat B."/>
            <person name="Grigoriev I.V."/>
            <person name="Hibbett D.S."/>
            <person name="Martin F."/>
            <person name="Nordberg H.P."/>
            <person name="Cantor M.N."/>
            <person name="Hua S.X."/>
        </authorList>
    </citation>
    <scope>NUCLEOTIDE SEQUENCE [LARGE SCALE GENOMIC DNA]</scope>
    <source>
        <strain evidence="1 2">Marx 270</strain>
    </source>
</reference>
<gene>
    <name evidence="1" type="ORF">M404DRAFT_26890</name>
</gene>
<dbReference type="AlphaFoldDB" id="A0A0C3P7F3"/>